<protein>
    <recommendedName>
        <fullName evidence="2">3-hydroxyisobutyryl-CoA hydrolase</fullName>
        <ecNumber evidence="2">3.1.2.4</ecNumber>
    </recommendedName>
</protein>
<evidence type="ECO:0000313" key="6">
    <source>
        <dbReference type="Proteomes" id="UP000741863"/>
    </source>
</evidence>
<sequence>MTTTTTEVTFSTTTTGVGIITLNRPKALNSLTHTMVTTMVQQLKQWQTDQAISVIVFKGSGEKGFCAGGDIKTLASAKEGDEQFNDAKQFFVDEYELDLLLANYSKPIVSLLNGVVMGGGVGLTQGTSHRIVTKNTKWAMPEMNIAFFPDVGGVHFLNQAPGYTGMYLALTAKTIRSADILYIGAADFYVEDLHELERKIVDYDWTTVEEADHKLDELIGSLAGEPPQGELEALQNDIDDTFHLYSVEDIVAKLRDRGDAFGDEHANILLSKSPVSLKVTHKYMLDYAHRSLEDTLVMDVVVAMNFLRNKDFYEGVDAVLIKKHQSPNYDYPTLEDVNDELVDSYFKA</sequence>
<dbReference type="Pfam" id="PF16113">
    <property type="entry name" value="ECH_2"/>
    <property type="match status" value="1"/>
</dbReference>
<proteinExistence type="predicted"/>
<name>A0ABS2PFV4_9BACL</name>
<evidence type="ECO:0000256" key="3">
    <source>
        <dbReference type="ARBA" id="ARBA00022801"/>
    </source>
</evidence>
<evidence type="ECO:0000313" key="5">
    <source>
        <dbReference type="EMBL" id="MBM7634309.1"/>
    </source>
</evidence>
<dbReference type="InterPro" id="IPR029045">
    <property type="entry name" value="ClpP/crotonase-like_dom_sf"/>
</dbReference>
<gene>
    <name evidence="5" type="ORF">JOD17_003411</name>
</gene>
<dbReference type="InterPro" id="IPR045004">
    <property type="entry name" value="ECH_dom"/>
</dbReference>
<dbReference type="Proteomes" id="UP000741863">
    <property type="component" value="Unassembled WGS sequence"/>
</dbReference>
<accession>A0ABS2PFV4</accession>
<dbReference type="CDD" id="cd06558">
    <property type="entry name" value="crotonase-like"/>
    <property type="match status" value="1"/>
</dbReference>
<dbReference type="SUPFAM" id="SSF52096">
    <property type="entry name" value="ClpP/crotonase"/>
    <property type="match status" value="1"/>
</dbReference>
<comment type="catalytic activity">
    <reaction evidence="1">
        <text>3-hydroxy-2-methylpropanoyl-CoA + H2O = 3-hydroxy-2-methylpropanoate + CoA + H(+)</text>
        <dbReference type="Rhea" id="RHEA:20888"/>
        <dbReference type="ChEBI" id="CHEBI:11805"/>
        <dbReference type="ChEBI" id="CHEBI:15377"/>
        <dbReference type="ChEBI" id="CHEBI:15378"/>
        <dbReference type="ChEBI" id="CHEBI:57287"/>
        <dbReference type="ChEBI" id="CHEBI:57340"/>
        <dbReference type="EC" id="3.1.2.4"/>
    </reaction>
</comment>
<comment type="caution">
    <text evidence="5">The sequence shown here is derived from an EMBL/GenBank/DDBJ whole genome shotgun (WGS) entry which is preliminary data.</text>
</comment>
<feature type="domain" description="Enoyl-CoA hydratase/isomerase" evidence="4">
    <location>
        <begin position="17"/>
        <end position="346"/>
    </location>
</feature>
<organism evidence="5 6">
    <name type="scientific">Geomicrobium sediminis</name>
    <dbReference type="NCBI Taxonomy" id="1347788"/>
    <lineage>
        <taxon>Bacteria</taxon>
        <taxon>Bacillati</taxon>
        <taxon>Bacillota</taxon>
        <taxon>Bacilli</taxon>
        <taxon>Bacillales</taxon>
        <taxon>Geomicrobium</taxon>
    </lineage>
</organism>
<evidence type="ECO:0000256" key="1">
    <source>
        <dbReference type="ARBA" id="ARBA00001709"/>
    </source>
</evidence>
<keyword evidence="6" id="KW-1185">Reference proteome</keyword>
<dbReference type="Gene3D" id="3.90.226.10">
    <property type="entry name" value="2-enoyl-CoA Hydratase, Chain A, domain 1"/>
    <property type="match status" value="1"/>
</dbReference>
<dbReference type="InterPro" id="IPR032259">
    <property type="entry name" value="HIBYL-CoA-H"/>
</dbReference>
<evidence type="ECO:0000256" key="2">
    <source>
        <dbReference type="ARBA" id="ARBA00011915"/>
    </source>
</evidence>
<dbReference type="EC" id="3.1.2.4" evidence="2"/>
<keyword evidence="3" id="KW-0378">Hydrolase</keyword>
<dbReference type="PANTHER" id="PTHR43176">
    <property type="entry name" value="3-HYDROXYISOBUTYRYL-COA HYDROLASE-RELATED"/>
    <property type="match status" value="1"/>
</dbReference>
<dbReference type="RefSeq" id="WP_239575648.1">
    <property type="nucleotide sequence ID" value="NZ_JAFBEC010000011.1"/>
</dbReference>
<evidence type="ECO:0000259" key="4">
    <source>
        <dbReference type="Pfam" id="PF16113"/>
    </source>
</evidence>
<dbReference type="NCBIfam" id="NF004127">
    <property type="entry name" value="PRK05617.1"/>
    <property type="match status" value="1"/>
</dbReference>
<dbReference type="EMBL" id="JAFBEC010000011">
    <property type="protein sequence ID" value="MBM7634309.1"/>
    <property type="molecule type" value="Genomic_DNA"/>
</dbReference>
<reference evidence="5 6" key="1">
    <citation type="submission" date="2021-01" db="EMBL/GenBank/DDBJ databases">
        <title>Genomic Encyclopedia of Type Strains, Phase IV (KMG-IV): sequencing the most valuable type-strain genomes for metagenomic binning, comparative biology and taxonomic classification.</title>
        <authorList>
            <person name="Goeker M."/>
        </authorList>
    </citation>
    <scope>NUCLEOTIDE SEQUENCE [LARGE SCALE GENOMIC DNA]</scope>
    <source>
        <strain evidence="5 6">DSM 25540</strain>
    </source>
</reference>
<dbReference type="PANTHER" id="PTHR43176:SF3">
    <property type="entry name" value="3-HYDROXYISOBUTYRYL-COA HYDROLASE, MITOCHONDRIAL"/>
    <property type="match status" value="1"/>
</dbReference>